<sequence length="308" mass="34300">MSATPVAITNANFLSSSIYSVSTPTTVTTTSIPDNLTLSLSYNWDDDDAESIVSEDDTESFVSDGDLASSPSYTHQYPIAPVPRLHQSMRLKALMPALFKSKDCTHILTQFFSNELFFADNLCNLKDNFLNHDFKSFEAHRVLFPIGTLDPAMHEAVLAKLQIFSSLVDKLTSILASFNHSIVGVVARINSNADTKCLETLQEAKAEFNSLIDQYLSGEGLNGVIDDIIDMLYDYNLLIQENQTGSLPDPAFLKKTDEYYASIESTLKVSARIDNKDVSLFKRLLEANFIYNQEFQELVGSLMRSVEA</sequence>
<gene>
    <name evidence="1" type="ORF">CANTADRAFT_3910</name>
</gene>
<dbReference type="RefSeq" id="XP_020066971.1">
    <property type="nucleotide sequence ID" value="XM_020208782.1"/>
</dbReference>
<keyword evidence="2" id="KW-1185">Reference proteome</keyword>
<dbReference type="OrthoDB" id="4020980at2759"/>
<reference evidence="2" key="1">
    <citation type="submission" date="2016-05" db="EMBL/GenBank/DDBJ databases">
        <title>Comparative genomics of biotechnologically important yeasts.</title>
        <authorList>
            <consortium name="DOE Joint Genome Institute"/>
            <person name="Riley R."/>
            <person name="Haridas S."/>
            <person name="Wolfe K.H."/>
            <person name="Lopes M.R."/>
            <person name="Hittinger C.T."/>
            <person name="Goker M."/>
            <person name="Salamov A."/>
            <person name="Wisecaver J."/>
            <person name="Long T.M."/>
            <person name="Aerts A.L."/>
            <person name="Barry K."/>
            <person name="Choi C."/>
            <person name="Clum A."/>
            <person name="Coughlan A.Y."/>
            <person name="Deshpande S."/>
            <person name="Douglass A.P."/>
            <person name="Hanson S.J."/>
            <person name="Klenk H.-P."/>
            <person name="Labutti K."/>
            <person name="Lapidus A."/>
            <person name="Lindquist E."/>
            <person name="Lipzen A."/>
            <person name="Meier-Kolthoff J.P."/>
            <person name="Ohm R.A."/>
            <person name="Otillar R.P."/>
            <person name="Pangilinan J."/>
            <person name="Peng Y."/>
            <person name="Rokas A."/>
            <person name="Rosa C.A."/>
            <person name="Scheuner C."/>
            <person name="Sibirny A.A."/>
            <person name="Slot J.C."/>
            <person name="Stielow J.B."/>
            <person name="Sun H."/>
            <person name="Kurtzman C.P."/>
            <person name="Blackwell M."/>
            <person name="Grigoriev I.V."/>
            <person name="Jeffries T.W."/>
        </authorList>
    </citation>
    <scope>NUCLEOTIDE SEQUENCE [LARGE SCALE GENOMIC DNA]</scope>
    <source>
        <strain evidence="2">NRRL Y-17324</strain>
    </source>
</reference>
<dbReference type="EMBL" id="KV453909">
    <property type="protein sequence ID" value="ODV81849.1"/>
    <property type="molecule type" value="Genomic_DNA"/>
</dbReference>
<organism evidence="1 2">
    <name type="scientific">Suhomyces tanzawaensis NRRL Y-17324</name>
    <dbReference type="NCBI Taxonomy" id="984487"/>
    <lineage>
        <taxon>Eukaryota</taxon>
        <taxon>Fungi</taxon>
        <taxon>Dikarya</taxon>
        <taxon>Ascomycota</taxon>
        <taxon>Saccharomycotina</taxon>
        <taxon>Pichiomycetes</taxon>
        <taxon>Debaryomycetaceae</taxon>
        <taxon>Suhomyces</taxon>
    </lineage>
</organism>
<dbReference type="GeneID" id="30982918"/>
<accession>A0A1E4SQS0</accession>
<name>A0A1E4SQS0_9ASCO</name>
<protein>
    <submittedName>
        <fullName evidence="1">Uncharacterized protein</fullName>
    </submittedName>
</protein>
<evidence type="ECO:0000313" key="2">
    <source>
        <dbReference type="Proteomes" id="UP000094285"/>
    </source>
</evidence>
<dbReference type="Proteomes" id="UP000094285">
    <property type="component" value="Unassembled WGS sequence"/>
</dbReference>
<proteinExistence type="predicted"/>
<evidence type="ECO:0000313" key="1">
    <source>
        <dbReference type="EMBL" id="ODV81849.1"/>
    </source>
</evidence>
<dbReference type="AlphaFoldDB" id="A0A1E4SQS0"/>